<evidence type="ECO:0000256" key="1">
    <source>
        <dbReference type="ARBA" id="ARBA00022723"/>
    </source>
</evidence>
<dbReference type="Pfam" id="PF13912">
    <property type="entry name" value="zf-C2H2_6"/>
    <property type="match status" value="1"/>
</dbReference>
<dbReference type="GO" id="GO:0005634">
    <property type="term" value="C:nucleus"/>
    <property type="evidence" value="ECO:0007669"/>
    <property type="project" value="TreeGrafter"/>
</dbReference>
<keyword evidence="4" id="KW-0862">Zinc</keyword>
<dbReference type="Proteomes" id="UP000738349">
    <property type="component" value="Unassembled WGS sequence"/>
</dbReference>
<dbReference type="InterPro" id="IPR001841">
    <property type="entry name" value="Znf_RING"/>
</dbReference>
<dbReference type="InterPro" id="IPR018957">
    <property type="entry name" value="Znf_C3HC4_RING-type"/>
</dbReference>
<protein>
    <recommendedName>
        <fullName evidence="11">RING-type domain-containing protein</fullName>
    </recommendedName>
</protein>
<dbReference type="InterPro" id="IPR013083">
    <property type="entry name" value="Znf_RING/FYVE/PHD"/>
</dbReference>
<feature type="domain" description="C2H2-type" evidence="8">
    <location>
        <begin position="4"/>
        <end position="28"/>
    </location>
</feature>
<dbReference type="InterPro" id="IPR017907">
    <property type="entry name" value="Znf_RING_CS"/>
</dbReference>
<feature type="compositionally biased region" description="Basic and acidic residues" evidence="6">
    <location>
        <begin position="56"/>
        <end position="67"/>
    </location>
</feature>
<feature type="domain" description="C2H2-type" evidence="8">
    <location>
        <begin position="74"/>
        <end position="104"/>
    </location>
</feature>
<sequence>MHDHECGICSRVFGSASALSQHENSRVHRPFRCNVCCDRGFQTAAALEQHARDRRPRIDERLRDGRTASRQSRHPCSDCGRFFGTAAALQQHRNDAPGHGRDGELLCARCGRTFSSVQALRQHTRDTPSHQPTIEWTRCTVCGTTFNSETEFLLHITMAPGHTAIQDMVHSQLQDEPFMQSMRSHNERRLQSFLDDWNYGAEGFFPGHYYAGSDDENGWEEHSHWVGSVDSSDLEDEGSVSPEGSEADLGPLMIPTNVVPFHTAASRNAAAPSNPAAPNNPVAPRNADVSSNLVSTATADIKDSPFGPLTLEEYLEGEKARFAALEAELRSTRESLKQSKCSMCYENSRDTVSKCGHRFCGSCVFSWQRQHPHPYHAPCPMCRKSMGKPIKLFAE</sequence>
<feature type="region of interest" description="Disordered" evidence="6">
    <location>
        <begin position="229"/>
        <end position="251"/>
    </location>
</feature>
<evidence type="ECO:0000256" key="4">
    <source>
        <dbReference type="ARBA" id="ARBA00022833"/>
    </source>
</evidence>
<dbReference type="SUPFAM" id="SSF57850">
    <property type="entry name" value="RING/U-box"/>
    <property type="match status" value="1"/>
</dbReference>
<dbReference type="PROSITE" id="PS50157">
    <property type="entry name" value="ZINC_FINGER_C2H2_2"/>
    <property type="match status" value="4"/>
</dbReference>
<keyword evidence="3 5" id="KW-0863">Zinc-finger</keyword>
<evidence type="ECO:0000313" key="9">
    <source>
        <dbReference type="EMBL" id="KAH7166387.1"/>
    </source>
</evidence>
<evidence type="ECO:0008006" key="11">
    <source>
        <dbReference type="Google" id="ProtNLM"/>
    </source>
</evidence>
<feature type="domain" description="C2H2-type" evidence="8">
    <location>
        <begin position="105"/>
        <end position="130"/>
    </location>
</feature>
<keyword evidence="10" id="KW-1185">Reference proteome</keyword>
<dbReference type="SMART" id="SM00184">
    <property type="entry name" value="RING"/>
    <property type="match status" value="1"/>
</dbReference>
<evidence type="ECO:0000256" key="6">
    <source>
        <dbReference type="SAM" id="MobiDB-lite"/>
    </source>
</evidence>
<dbReference type="Gene3D" id="3.30.40.10">
    <property type="entry name" value="Zinc/RING finger domain, C3HC4 (zinc finger)"/>
    <property type="match status" value="1"/>
</dbReference>
<dbReference type="InterPro" id="IPR022755">
    <property type="entry name" value="Znf_C2H2_jaz"/>
</dbReference>
<dbReference type="Pfam" id="PF12171">
    <property type="entry name" value="zf-C2H2_jaz"/>
    <property type="match status" value="1"/>
</dbReference>
<dbReference type="GO" id="GO:0000981">
    <property type="term" value="F:DNA-binding transcription factor activity, RNA polymerase II-specific"/>
    <property type="evidence" value="ECO:0007669"/>
    <property type="project" value="TreeGrafter"/>
</dbReference>
<organism evidence="9 10">
    <name type="scientific">Dactylonectria macrodidyma</name>
    <dbReference type="NCBI Taxonomy" id="307937"/>
    <lineage>
        <taxon>Eukaryota</taxon>
        <taxon>Fungi</taxon>
        <taxon>Dikarya</taxon>
        <taxon>Ascomycota</taxon>
        <taxon>Pezizomycotina</taxon>
        <taxon>Sordariomycetes</taxon>
        <taxon>Hypocreomycetidae</taxon>
        <taxon>Hypocreales</taxon>
        <taxon>Nectriaceae</taxon>
        <taxon>Dactylonectria</taxon>
    </lineage>
</organism>
<dbReference type="InterPro" id="IPR036236">
    <property type="entry name" value="Znf_C2H2_sf"/>
</dbReference>
<evidence type="ECO:0000313" key="10">
    <source>
        <dbReference type="Proteomes" id="UP000738349"/>
    </source>
</evidence>
<dbReference type="Pfam" id="PF12874">
    <property type="entry name" value="zf-met"/>
    <property type="match status" value="1"/>
</dbReference>
<dbReference type="GO" id="GO:0000977">
    <property type="term" value="F:RNA polymerase II transcription regulatory region sequence-specific DNA binding"/>
    <property type="evidence" value="ECO:0007669"/>
    <property type="project" value="TreeGrafter"/>
</dbReference>
<dbReference type="PANTHER" id="PTHR24409:SF295">
    <property type="entry name" value="AZ2-RELATED"/>
    <property type="match status" value="1"/>
</dbReference>
<dbReference type="GO" id="GO:0008270">
    <property type="term" value="F:zinc ion binding"/>
    <property type="evidence" value="ECO:0007669"/>
    <property type="project" value="UniProtKB-KW"/>
</dbReference>
<evidence type="ECO:0000256" key="3">
    <source>
        <dbReference type="ARBA" id="ARBA00022771"/>
    </source>
</evidence>
<evidence type="ECO:0000256" key="2">
    <source>
        <dbReference type="ARBA" id="ARBA00022737"/>
    </source>
</evidence>
<proteinExistence type="predicted"/>
<dbReference type="Pfam" id="PF00096">
    <property type="entry name" value="zf-C2H2"/>
    <property type="match status" value="1"/>
</dbReference>
<dbReference type="Pfam" id="PF00097">
    <property type="entry name" value="zf-C3HC4"/>
    <property type="match status" value="1"/>
</dbReference>
<dbReference type="PROSITE" id="PS00518">
    <property type="entry name" value="ZF_RING_1"/>
    <property type="match status" value="1"/>
</dbReference>
<keyword evidence="2" id="KW-0677">Repeat</keyword>
<feature type="domain" description="RING-type" evidence="7">
    <location>
        <begin position="341"/>
        <end position="383"/>
    </location>
</feature>
<evidence type="ECO:0000259" key="7">
    <source>
        <dbReference type="PROSITE" id="PS50089"/>
    </source>
</evidence>
<accession>A0A9P9JFW4</accession>
<dbReference type="InterPro" id="IPR013087">
    <property type="entry name" value="Znf_C2H2_type"/>
</dbReference>
<name>A0A9P9JFW4_9HYPO</name>
<reference evidence="9" key="1">
    <citation type="journal article" date="2021" name="Nat. Commun.">
        <title>Genetic determinants of endophytism in the Arabidopsis root mycobiome.</title>
        <authorList>
            <person name="Mesny F."/>
            <person name="Miyauchi S."/>
            <person name="Thiergart T."/>
            <person name="Pickel B."/>
            <person name="Atanasova L."/>
            <person name="Karlsson M."/>
            <person name="Huettel B."/>
            <person name="Barry K.W."/>
            <person name="Haridas S."/>
            <person name="Chen C."/>
            <person name="Bauer D."/>
            <person name="Andreopoulos W."/>
            <person name="Pangilinan J."/>
            <person name="LaButti K."/>
            <person name="Riley R."/>
            <person name="Lipzen A."/>
            <person name="Clum A."/>
            <person name="Drula E."/>
            <person name="Henrissat B."/>
            <person name="Kohler A."/>
            <person name="Grigoriev I.V."/>
            <person name="Martin F.M."/>
            <person name="Hacquard S."/>
        </authorList>
    </citation>
    <scope>NUCLEOTIDE SEQUENCE</scope>
    <source>
        <strain evidence="9">MPI-CAGE-AT-0147</strain>
    </source>
</reference>
<evidence type="ECO:0000259" key="8">
    <source>
        <dbReference type="PROSITE" id="PS50157"/>
    </source>
</evidence>
<evidence type="ECO:0000256" key="5">
    <source>
        <dbReference type="PROSITE-ProRule" id="PRU00042"/>
    </source>
</evidence>
<gene>
    <name evidence="9" type="ORF">EDB81DRAFT_782228</name>
</gene>
<feature type="region of interest" description="Disordered" evidence="6">
    <location>
        <begin position="51"/>
        <end position="75"/>
    </location>
</feature>
<keyword evidence="1" id="KW-0479">Metal-binding</keyword>
<dbReference type="PROSITE" id="PS50089">
    <property type="entry name" value="ZF_RING_2"/>
    <property type="match status" value="1"/>
</dbReference>
<dbReference type="AlphaFoldDB" id="A0A9P9JFW4"/>
<feature type="domain" description="C2H2-type" evidence="8">
    <location>
        <begin position="31"/>
        <end position="62"/>
    </location>
</feature>
<dbReference type="OrthoDB" id="5088919at2759"/>
<comment type="caution">
    <text evidence="9">The sequence shown here is derived from an EMBL/GenBank/DDBJ whole genome shotgun (WGS) entry which is preliminary data.</text>
</comment>
<dbReference type="EMBL" id="JAGMUV010000003">
    <property type="protein sequence ID" value="KAH7166387.1"/>
    <property type="molecule type" value="Genomic_DNA"/>
</dbReference>
<dbReference type="SMART" id="SM00355">
    <property type="entry name" value="ZnF_C2H2"/>
    <property type="match status" value="5"/>
</dbReference>
<dbReference type="Gene3D" id="3.30.160.60">
    <property type="entry name" value="Classic Zinc Finger"/>
    <property type="match status" value="2"/>
</dbReference>
<dbReference type="PANTHER" id="PTHR24409">
    <property type="entry name" value="ZINC FINGER PROTEIN 142"/>
    <property type="match status" value="1"/>
</dbReference>
<dbReference type="SUPFAM" id="SSF57667">
    <property type="entry name" value="beta-beta-alpha zinc fingers"/>
    <property type="match status" value="2"/>
</dbReference>
<dbReference type="PROSITE" id="PS00028">
    <property type="entry name" value="ZINC_FINGER_C2H2_1"/>
    <property type="match status" value="1"/>
</dbReference>